<comment type="caution">
    <text evidence="2">The sequence shown here is derived from an EMBL/GenBank/DDBJ whole genome shotgun (WGS) entry which is preliminary data.</text>
</comment>
<dbReference type="VEuPathDB" id="TriTrypDB:ECC02_006945"/>
<feature type="region of interest" description="Disordered" evidence="1">
    <location>
        <begin position="223"/>
        <end position="245"/>
    </location>
</feature>
<reference evidence="2 3" key="1">
    <citation type="journal article" date="2019" name="Genome Biol. Evol.">
        <title>Nanopore Sequencing Significantly Improves Genome Assembly of the Protozoan Parasite Trypanosoma cruzi.</title>
        <authorList>
            <person name="Diaz-Viraque F."/>
            <person name="Pita S."/>
            <person name="Greif G."/>
            <person name="de Souza R.C.M."/>
            <person name="Iraola G."/>
            <person name="Robello C."/>
        </authorList>
    </citation>
    <scope>NUCLEOTIDE SEQUENCE [LARGE SCALE GENOMIC DNA]</scope>
    <source>
        <strain evidence="2 3">Berenice</strain>
    </source>
</reference>
<accession>A0A7J6Y025</accession>
<organism evidence="2 3">
    <name type="scientific">Trypanosoma cruzi</name>
    <dbReference type="NCBI Taxonomy" id="5693"/>
    <lineage>
        <taxon>Eukaryota</taxon>
        <taxon>Discoba</taxon>
        <taxon>Euglenozoa</taxon>
        <taxon>Kinetoplastea</taxon>
        <taxon>Metakinetoplastina</taxon>
        <taxon>Trypanosomatida</taxon>
        <taxon>Trypanosomatidae</taxon>
        <taxon>Trypanosoma</taxon>
        <taxon>Schizotrypanum</taxon>
    </lineage>
</organism>
<dbReference type="AlphaFoldDB" id="A0A7J6Y025"/>
<protein>
    <submittedName>
        <fullName evidence="2">Uncharacterized protein</fullName>
    </submittedName>
</protein>
<proteinExistence type="predicted"/>
<evidence type="ECO:0000313" key="3">
    <source>
        <dbReference type="Proteomes" id="UP000583944"/>
    </source>
</evidence>
<name>A0A7J6Y025_TRYCR</name>
<sequence>MNGNRYEYYSYGKDPSLKKAYNQNYNEIRRASGEYQIYRNIPSNVMHPQKNADVFTVSDNWNHPRSEWSMKMPMQPGAGTVHSCARADPNSGATRFQSQNVGTSTVPQQLQNCSIIPPSDSFCGPMDPMVSNVEKEDNNVPLDSGYQPSESFYDLLFLQDDNRSESPIPCHNNMDVFSGYDLFCGIRQPHEETFEAPAPSEGYEREGLASLIRKFTVMHKGGNGLQNGSGPIGRRRSSLTFNGAL</sequence>
<dbReference type="EMBL" id="JABDHM010000058">
    <property type="protein sequence ID" value="KAF5220037.1"/>
    <property type="molecule type" value="Genomic_DNA"/>
</dbReference>
<evidence type="ECO:0000313" key="2">
    <source>
        <dbReference type="EMBL" id="KAF5220037.1"/>
    </source>
</evidence>
<dbReference type="VEuPathDB" id="TriTrypDB:BCY84_03027"/>
<gene>
    <name evidence="2" type="ORF">ECC02_006945</name>
</gene>
<evidence type="ECO:0000256" key="1">
    <source>
        <dbReference type="SAM" id="MobiDB-lite"/>
    </source>
</evidence>
<dbReference type="Proteomes" id="UP000583944">
    <property type="component" value="Unassembled WGS sequence"/>
</dbReference>